<proteinExistence type="predicted"/>
<dbReference type="AlphaFoldDB" id="A0A140LD68"/>
<name>A0A140LD68_9FIRM</name>
<evidence type="ECO:0000313" key="1">
    <source>
        <dbReference type="EMBL" id="KXG78493.1"/>
    </source>
</evidence>
<dbReference type="EMBL" id="LOED01000002">
    <property type="protein sequence ID" value="KXG78493.1"/>
    <property type="molecule type" value="Genomic_DNA"/>
</dbReference>
<accession>A0A140LD68</accession>
<dbReference type="Proteomes" id="UP000070427">
    <property type="component" value="Unassembled WGS sequence"/>
</dbReference>
<keyword evidence="2" id="KW-1185">Reference proteome</keyword>
<dbReference type="InParanoid" id="A0A140LD68"/>
<dbReference type="STRING" id="520764.AN618_02490"/>
<organism evidence="1 2">
    <name type="scientific">Fervidicola ferrireducens</name>
    <dbReference type="NCBI Taxonomy" id="520764"/>
    <lineage>
        <taxon>Bacteria</taxon>
        <taxon>Bacillati</taxon>
        <taxon>Bacillota</taxon>
        <taxon>Clostridia</taxon>
        <taxon>Thermosediminibacterales</taxon>
        <taxon>Thermosediminibacteraceae</taxon>
        <taxon>Fervidicola</taxon>
    </lineage>
</organism>
<comment type="caution">
    <text evidence="1">The sequence shown here is derived from an EMBL/GenBank/DDBJ whole genome shotgun (WGS) entry which is preliminary data.</text>
</comment>
<gene>
    <name evidence="1" type="ORF">AN618_02490</name>
</gene>
<sequence>MAAALTKLNQEIVRLKRELNEKLEKKTFWPTKSTL</sequence>
<reference evidence="1 2" key="1">
    <citation type="submission" date="2015-12" db="EMBL/GenBank/DDBJ databases">
        <title>Draft genome sequnece of Fervidicola ferrireducens strain Y170.</title>
        <authorList>
            <person name="Patel B.K."/>
        </authorList>
    </citation>
    <scope>NUCLEOTIDE SEQUENCE [LARGE SCALE GENOMIC DNA]</scope>
    <source>
        <strain evidence="1 2">Y170</strain>
    </source>
</reference>
<protein>
    <submittedName>
        <fullName evidence="1">Uncharacterized protein</fullName>
    </submittedName>
</protein>
<evidence type="ECO:0000313" key="2">
    <source>
        <dbReference type="Proteomes" id="UP000070427"/>
    </source>
</evidence>